<comment type="caution">
    <text evidence="2">The sequence shown here is derived from an EMBL/GenBank/DDBJ whole genome shotgun (WGS) entry which is preliminary data.</text>
</comment>
<evidence type="ECO:0000259" key="1">
    <source>
        <dbReference type="Pfam" id="PF08376"/>
    </source>
</evidence>
<evidence type="ECO:0000313" key="2">
    <source>
        <dbReference type="EMBL" id="PXX79457.1"/>
    </source>
</evidence>
<feature type="domain" description="Nitrate/nitrite sensing protein" evidence="1">
    <location>
        <begin position="47"/>
        <end position="281"/>
    </location>
</feature>
<name>A0A318LCX5_9NEIS</name>
<accession>A0A318LCX5</accession>
<proteinExistence type="predicted"/>
<dbReference type="Proteomes" id="UP000247555">
    <property type="component" value="Unassembled WGS sequence"/>
</dbReference>
<organism evidence="2 3">
    <name type="scientific">Rivihabitans pingtungensis</name>
    <dbReference type="NCBI Taxonomy" id="1054498"/>
    <lineage>
        <taxon>Bacteria</taxon>
        <taxon>Pseudomonadati</taxon>
        <taxon>Pseudomonadota</taxon>
        <taxon>Betaproteobacteria</taxon>
        <taxon>Neisseriales</taxon>
        <taxon>Aquaspirillaceae</taxon>
        <taxon>Rivihabitans</taxon>
    </lineage>
</organism>
<reference evidence="2 3" key="1">
    <citation type="submission" date="2018-05" db="EMBL/GenBank/DDBJ databases">
        <title>Genomic Encyclopedia of Type Strains, Phase IV (KMG-IV): sequencing the most valuable type-strain genomes for metagenomic binning, comparative biology and taxonomic classification.</title>
        <authorList>
            <person name="Goeker M."/>
        </authorList>
    </citation>
    <scope>NUCLEOTIDE SEQUENCE [LARGE SCALE GENOMIC DNA]</scope>
    <source>
        <strain evidence="2 3">DSM 29661</strain>
    </source>
</reference>
<sequence length="295" mass="31618">MEALELLPIASMTLLGAATAVRCRLFGQRWRQRRQQDGVQWCGTLQNLVMHLQRHRGLSSMWLNGDRSVGPRLHAEREQANQHMHTLAQLPDDHLSAADVLPRAQWERFCADWRALCAELEQLDAADSIARHTELISQALNWLRAIGEASLSAGPQDHGWVSALVDQLPALSEALGQARAISAGVAARGQCTAVARVRLAYLASRIETLNGACRQALAASQHSRLPGMRDGLARIDAGVQRTLQCLASQLTGCAGANGADCFGVCTEAIDAVFALMSGLLAGARSAQPGALPLAA</sequence>
<keyword evidence="3" id="KW-1185">Reference proteome</keyword>
<dbReference type="OrthoDB" id="9180266at2"/>
<dbReference type="InterPro" id="IPR013587">
    <property type="entry name" value="Nitrate/nitrite_sensing"/>
</dbReference>
<dbReference type="EMBL" id="QJKI01000006">
    <property type="protein sequence ID" value="PXX79457.1"/>
    <property type="molecule type" value="Genomic_DNA"/>
</dbReference>
<dbReference type="AlphaFoldDB" id="A0A318LCX5"/>
<gene>
    <name evidence="2" type="ORF">DFR34_10693</name>
</gene>
<evidence type="ECO:0000313" key="3">
    <source>
        <dbReference type="Proteomes" id="UP000247555"/>
    </source>
</evidence>
<protein>
    <submittedName>
        <fullName evidence="2">Nitrate/nitrite sensing protein</fullName>
    </submittedName>
</protein>
<dbReference type="RefSeq" id="WP_110390371.1">
    <property type="nucleotide sequence ID" value="NZ_QJKI01000006.1"/>
</dbReference>
<dbReference type="Pfam" id="PF08376">
    <property type="entry name" value="NIT"/>
    <property type="match status" value="1"/>
</dbReference>